<reference evidence="1 2" key="1">
    <citation type="submission" date="2017-12" db="EMBL/GenBank/DDBJ databases">
        <title>Comparative genomics of Botrytis spp.</title>
        <authorList>
            <person name="Valero-Jimenez C.A."/>
            <person name="Tapia P."/>
            <person name="Veloso J."/>
            <person name="Silva-Moreno E."/>
            <person name="Staats M."/>
            <person name="Valdes J.H."/>
            <person name="Van Kan J.A.L."/>
        </authorList>
    </citation>
    <scope>NUCLEOTIDE SEQUENCE [LARGE SCALE GENOMIC DNA]</scope>
    <source>
        <strain evidence="1 2">MUCL11595</strain>
    </source>
</reference>
<evidence type="ECO:0000313" key="1">
    <source>
        <dbReference type="EMBL" id="TGO50863.1"/>
    </source>
</evidence>
<dbReference type="EMBL" id="PQXN01000174">
    <property type="protein sequence ID" value="TGO50863.1"/>
    <property type="molecule type" value="Genomic_DNA"/>
</dbReference>
<comment type="caution">
    <text evidence="1">The sequence shown here is derived from an EMBL/GenBank/DDBJ whole genome shotgun (WGS) entry which is preliminary data.</text>
</comment>
<proteinExistence type="predicted"/>
<organism evidence="1 2">
    <name type="scientific">Botryotinia convoluta</name>
    <dbReference type="NCBI Taxonomy" id="54673"/>
    <lineage>
        <taxon>Eukaryota</taxon>
        <taxon>Fungi</taxon>
        <taxon>Dikarya</taxon>
        <taxon>Ascomycota</taxon>
        <taxon>Pezizomycotina</taxon>
        <taxon>Leotiomycetes</taxon>
        <taxon>Helotiales</taxon>
        <taxon>Sclerotiniaceae</taxon>
        <taxon>Botryotinia</taxon>
    </lineage>
</organism>
<accession>A0A4Z1I1L9</accession>
<keyword evidence="2" id="KW-1185">Reference proteome</keyword>
<sequence>MQCGHERLSFDVISHFTHQVFTIHTGCERDGWGGFNPDLIPTEYKFAPLLRLITNRRRSQLIAWQKGKVYNLLENLHGSLGLESTDPRDHIYALLGLPCFEQYRLLLRPSYTKSASYVFSEAARIIIEEEKNLRRSKVYSTGTLVRKRFVTKWSHVSGGLILYVGGIEYRYHA</sequence>
<dbReference type="OrthoDB" id="3546374at2759"/>
<dbReference type="Proteomes" id="UP000297527">
    <property type="component" value="Unassembled WGS sequence"/>
</dbReference>
<evidence type="ECO:0008006" key="3">
    <source>
        <dbReference type="Google" id="ProtNLM"/>
    </source>
</evidence>
<dbReference type="AlphaFoldDB" id="A0A4Z1I1L9"/>
<evidence type="ECO:0000313" key="2">
    <source>
        <dbReference type="Proteomes" id="UP000297527"/>
    </source>
</evidence>
<name>A0A4Z1I1L9_9HELO</name>
<protein>
    <recommendedName>
        <fullName evidence="3">Heterokaryon incompatibility domain-containing protein</fullName>
    </recommendedName>
</protein>
<gene>
    <name evidence="1" type="ORF">BCON_0174g00080</name>
</gene>